<accession>D5RJD6</accession>
<name>D5RJD6_9PROT</name>
<comment type="caution">
    <text evidence="2">The sequence shown here is derived from an EMBL/GenBank/DDBJ whole genome shotgun (WGS) entry which is preliminary data.</text>
</comment>
<dbReference type="EMBL" id="ADVL01000197">
    <property type="protein sequence ID" value="EFH12584.1"/>
    <property type="molecule type" value="Genomic_DNA"/>
</dbReference>
<feature type="region of interest" description="Disordered" evidence="1">
    <location>
        <begin position="31"/>
        <end position="56"/>
    </location>
</feature>
<keyword evidence="3" id="KW-1185">Reference proteome</keyword>
<gene>
    <name evidence="2" type="ORF">HMPREF0731_1196</name>
</gene>
<protein>
    <submittedName>
        <fullName evidence="2">Uncharacterized protein</fullName>
    </submittedName>
</protein>
<sequence>MGRGGTLGRAAAVPWRSGARLRAAAIRWGGKAGSGAIPWRGRRPRAGRQAWHPAAS</sequence>
<organism evidence="2 3">
    <name type="scientific">Pseudoroseomonas cervicalis ATCC 49957</name>
    <dbReference type="NCBI Taxonomy" id="525371"/>
    <lineage>
        <taxon>Bacteria</taxon>
        <taxon>Pseudomonadati</taxon>
        <taxon>Pseudomonadota</taxon>
        <taxon>Alphaproteobacteria</taxon>
        <taxon>Acetobacterales</taxon>
        <taxon>Roseomonadaceae</taxon>
        <taxon>Roseomonas</taxon>
    </lineage>
</organism>
<dbReference type="HOGENOM" id="CLU_3019208_0_0_5"/>
<proteinExistence type="predicted"/>
<feature type="non-terminal residue" evidence="2">
    <location>
        <position position="56"/>
    </location>
</feature>
<dbReference type="AlphaFoldDB" id="D5RJD6"/>
<reference evidence="2 3" key="1">
    <citation type="submission" date="2010-04" db="EMBL/GenBank/DDBJ databases">
        <authorList>
            <person name="Qin X."/>
            <person name="Bachman B."/>
            <person name="Battles P."/>
            <person name="Bell A."/>
            <person name="Bess C."/>
            <person name="Bickham C."/>
            <person name="Chaboub L."/>
            <person name="Chen D."/>
            <person name="Coyle M."/>
            <person name="Deiros D.R."/>
            <person name="Dinh H."/>
            <person name="Forbes L."/>
            <person name="Fowler G."/>
            <person name="Francisco L."/>
            <person name="Fu Q."/>
            <person name="Gubbala S."/>
            <person name="Hale W."/>
            <person name="Han Y."/>
            <person name="Hemphill L."/>
            <person name="Highlander S.K."/>
            <person name="Hirani K."/>
            <person name="Hogues M."/>
            <person name="Jackson L."/>
            <person name="Jakkamsetti A."/>
            <person name="Javaid M."/>
            <person name="Jiang H."/>
            <person name="Korchina V."/>
            <person name="Kovar C."/>
            <person name="Lara F."/>
            <person name="Lee S."/>
            <person name="Mata R."/>
            <person name="Mathew T."/>
            <person name="Moen C."/>
            <person name="Morales K."/>
            <person name="Munidasa M."/>
            <person name="Nazareth L."/>
            <person name="Ngo R."/>
            <person name="Nguyen L."/>
            <person name="Okwuonu G."/>
            <person name="Ongeri F."/>
            <person name="Patil S."/>
            <person name="Petrosino J."/>
            <person name="Pham C."/>
            <person name="Pham P."/>
            <person name="Pu L.-L."/>
            <person name="Puazo M."/>
            <person name="Raj R."/>
            <person name="Reid J."/>
            <person name="Rouhana J."/>
            <person name="Saada N."/>
            <person name="Shang Y."/>
            <person name="Simmons D."/>
            <person name="Thornton R."/>
            <person name="Warren J."/>
            <person name="Weissenberger G."/>
            <person name="Zhang J."/>
            <person name="Zhang L."/>
            <person name="Zhou C."/>
            <person name="Zhu D."/>
            <person name="Muzny D."/>
            <person name="Worley K."/>
            <person name="Gibbs R."/>
        </authorList>
    </citation>
    <scope>NUCLEOTIDE SEQUENCE [LARGE SCALE GENOMIC DNA]</scope>
    <source>
        <strain evidence="2 3">ATCC 49957</strain>
    </source>
</reference>
<evidence type="ECO:0000313" key="2">
    <source>
        <dbReference type="EMBL" id="EFH12584.1"/>
    </source>
</evidence>
<evidence type="ECO:0000313" key="3">
    <source>
        <dbReference type="Proteomes" id="UP000005324"/>
    </source>
</evidence>
<evidence type="ECO:0000256" key="1">
    <source>
        <dbReference type="SAM" id="MobiDB-lite"/>
    </source>
</evidence>
<dbReference type="Proteomes" id="UP000005324">
    <property type="component" value="Unassembled WGS sequence"/>
</dbReference>